<evidence type="ECO:0000259" key="2">
    <source>
        <dbReference type="Pfam" id="PF20148"/>
    </source>
</evidence>
<name>A0A150PU67_SORCE</name>
<evidence type="ECO:0000256" key="1">
    <source>
        <dbReference type="SAM" id="MobiDB-lite"/>
    </source>
</evidence>
<proteinExistence type="predicted"/>
<gene>
    <name evidence="3" type="ORF">BE08_21825</name>
</gene>
<dbReference type="EMBL" id="JELY01000476">
    <property type="protein sequence ID" value="KYF59239.1"/>
    <property type="molecule type" value="Genomic_DNA"/>
</dbReference>
<dbReference type="Pfam" id="PF20148">
    <property type="entry name" value="DUF6531"/>
    <property type="match status" value="1"/>
</dbReference>
<dbReference type="InterPro" id="IPR045351">
    <property type="entry name" value="DUF6531"/>
</dbReference>
<feature type="compositionally biased region" description="Polar residues" evidence="1">
    <location>
        <begin position="381"/>
        <end position="394"/>
    </location>
</feature>
<sequence length="394" mass="42975">MLASTWLDIVIGIDLHFELVPPPMLPIPFPHPFVGLVLDPIGLAAGLAISNAIGMATGGSFKGPVLINLMPANTTGTEAKNFFLLPHFIIPPGAMWAPMFRVPKPAIIPGKAPSLELPIPPPGDAVMITGSKTVHAMGANLCRLGDIALSCSDPIRLPTSVVLTIPKGLPVLVGGPPAVDWMAAGFGLIKCKWIASRLHRLVSRIKNARLRNLLHKGVCFFTGHPVDVATGRVMTESTDFDLPGPLPLVFERTYVSSWAHRDSPLGHGWSHPLDQAVWIEPGCVVYRAEDGREIEFDTFDMPDHAMRPGEEVLRRRAGRVLHKDVGGRRDLRSRDRLRQGRAGDVRHELARRDDHVRDERGLCGREGDRRARRRGARERTGSSLDTTSPAAAPP</sequence>
<dbReference type="Proteomes" id="UP000075420">
    <property type="component" value="Unassembled WGS sequence"/>
</dbReference>
<feature type="domain" description="DUF6531" evidence="2">
    <location>
        <begin position="223"/>
        <end position="296"/>
    </location>
</feature>
<organism evidence="3 4">
    <name type="scientific">Sorangium cellulosum</name>
    <name type="common">Polyangium cellulosum</name>
    <dbReference type="NCBI Taxonomy" id="56"/>
    <lineage>
        <taxon>Bacteria</taxon>
        <taxon>Pseudomonadati</taxon>
        <taxon>Myxococcota</taxon>
        <taxon>Polyangia</taxon>
        <taxon>Polyangiales</taxon>
        <taxon>Polyangiaceae</taxon>
        <taxon>Sorangium</taxon>
    </lineage>
</organism>
<feature type="region of interest" description="Disordered" evidence="1">
    <location>
        <begin position="356"/>
        <end position="394"/>
    </location>
</feature>
<accession>A0A150PU67</accession>
<dbReference type="AlphaFoldDB" id="A0A150PU67"/>
<evidence type="ECO:0000313" key="4">
    <source>
        <dbReference type="Proteomes" id="UP000075420"/>
    </source>
</evidence>
<reference evidence="3 4" key="1">
    <citation type="submission" date="2014-02" db="EMBL/GenBank/DDBJ databases">
        <title>The small core and large imbalanced accessory genome model reveals a collaborative survival strategy of Sorangium cellulosum strains in nature.</title>
        <authorList>
            <person name="Han K."/>
            <person name="Peng R."/>
            <person name="Blom J."/>
            <person name="Li Y.-Z."/>
        </authorList>
    </citation>
    <scope>NUCLEOTIDE SEQUENCE [LARGE SCALE GENOMIC DNA]</scope>
    <source>
        <strain evidence="3 4">So0157-25</strain>
    </source>
</reference>
<protein>
    <recommendedName>
        <fullName evidence="2">DUF6531 domain-containing protein</fullName>
    </recommendedName>
</protein>
<feature type="compositionally biased region" description="Basic and acidic residues" evidence="1">
    <location>
        <begin position="356"/>
        <end position="369"/>
    </location>
</feature>
<evidence type="ECO:0000313" key="3">
    <source>
        <dbReference type="EMBL" id="KYF59239.1"/>
    </source>
</evidence>
<comment type="caution">
    <text evidence="3">The sequence shown here is derived from an EMBL/GenBank/DDBJ whole genome shotgun (WGS) entry which is preliminary data.</text>
</comment>